<dbReference type="PROSITE" id="PS00814">
    <property type="entry name" value="ADX"/>
    <property type="match status" value="1"/>
</dbReference>
<keyword evidence="3" id="KW-0479">Metal-binding</keyword>
<name>A0ABV9H656_9HYPH</name>
<keyword evidence="4" id="KW-0408">Iron</keyword>
<comment type="cofactor">
    <cofactor evidence="6">
        <name>[2Fe-2S] cluster</name>
        <dbReference type="ChEBI" id="CHEBI:190135"/>
    </cofactor>
</comment>
<dbReference type="PANTHER" id="PTHR23426:SF65">
    <property type="entry name" value="FERREDOXIN-2, MITOCHONDRIAL"/>
    <property type="match status" value="1"/>
</dbReference>
<evidence type="ECO:0000259" key="7">
    <source>
        <dbReference type="PROSITE" id="PS51085"/>
    </source>
</evidence>
<dbReference type="PRINTS" id="PR00355">
    <property type="entry name" value="ADRENODOXIN"/>
</dbReference>
<evidence type="ECO:0000256" key="3">
    <source>
        <dbReference type="ARBA" id="ARBA00022723"/>
    </source>
</evidence>
<dbReference type="CDD" id="cd00207">
    <property type="entry name" value="fer2"/>
    <property type="match status" value="1"/>
</dbReference>
<dbReference type="Pfam" id="PF00111">
    <property type="entry name" value="Fer2"/>
    <property type="match status" value="1"/>
</dbReference>
<sequence length="107" mass="11590">MTRIIFVSADGSMRTEVDADNGASVMEAAIRNGVPGIDAECGGACACATCHVYVDEAWVDIVGHPESMEEDMLDFAFDVRPNSRLSCQIRVKNELDGLVVQVPERQS</sequence>
<dbReference type="InterPro" id="IPR036010">
    <property type="entry name" value="2Fe-2S_ferredoxin-like_sf"/>
</dbReference>
<dbReference type="PANTHER" id="PTHR23426">
    <property type="entry name" value="FERREDOXIN/ADRENODOXIN"/>
    <property type="match status" value="1"/>
</dbReference>
<organism evidence="8 9">
    <name type="scientific">Daeguia caeni</name>
    <dbReference type="NCBI Taxonomy" id="439612"/>
    <lineage>
        <taxon>Bacteria</taxon>
        <taxon>Pseudomonadati</taxon>
        <taxon>Pseudomonadota</taxon>
        <taxon>Alphaproteobacteria</taxon>
        <taxon>Hyphomicrobiales</taxon>
        <taxon>Brucellaceae</taxon>
        <taxon>Daeguia</taxon>
    </lineage>
</organism>
<evidence type="ECO:0000256" key="5">
    <source>
        <dbReference type="ARBA" id="ARBA00023014"/>
    </source>
</evidence>
<dbReference type="InterPro" id="IPR001055">
    <property type="entry name" value="Adrenodoxin-like"/>
</dbReference>
<feature type="domain" description="2Fe-2S ferredoxin-type" evidence="7">
    <location>
        <begin position="2"/>
        <end position="106"/>
    </location>
</feature>
<protein>
    <submittedName>
        <fullName evidence="8">2Fe-2S iron-sulfur cluster-binding protein</fullName>
    </submittedName>
</protein>
<proteinExistence type="inferred from homology"/>
<dbReference type="InterPro" id="IPR012675">
    <property type="entry name" value="Beta-grasp_dom_sf"/>
</dbReference>
<dbReference type="SUPFAM" id="SSF54292">
    <property type="entry name" value="2Fe-2S ferredoxin-like"/>
    <property type="match status" value="1"/>
</dbReference>
<dbReference type="EMBL" id="JBHSEL010000053">
    <property type="protein sequence ID" value="MFC4625167.1"/>
    <property type="molecule type" value="Genomic_DNA"/>
</dbReference>
<dbReference type="RefSeq" id="WP_374829626.1">
    <property type="nucleotide sequence ID" value="NZ_JBHEEZ010000001.1"/>
</dbReference>
<evidence type="ECO:0000313" key="9">
    <source>
        <dbReference type="Proteomes" id="UP001596042"/>
    </source>
</evidence>
<dbReference type="InterPro" id="IPR018298">
    <property type="entry name" value="Adrenodoxin_Fe-S_BS"/>
</dbReference>
<accession>A0ABV9H656</accession>
<dbReference type="Proteomes" id="UP001596042">
    <property type="component" value="Unassembled WGS sequence"/>
</dbReference>
<evidence type="ECO:0000313" key="8">
    <source>
        <dbReference type="EMBL" id="MFC4625167.1"/>
    </source>
</evidence>
<evidence type="ECO:0000256" key="6">
    <source>
        <dbReference type="ARBA" id="ARBA00034078"/>
    </source>
</evidence>
<dbReference type="Gene3D" id="3.10.20.30">
    <property type="match status" value="1"/>
</dbReference>
<evidence type="ECO:0000256" key="2">
    <source>
        <dbReference type="ARBA" id="ARBA00022714"/>
    </source>
</evidence>
<comment type="similarity">
    <text evidence="1">Belongs to the adrenodoxin/putidaredoxin family.</text>
</comment>
<reference evidence="9" key="1">
    <citation type="journal article" date="2019" name="Int. J. Syst. Evol. Microbiol.">
        <title>The Global Catalogue of Microorganisms (GCM) 10K type strain sequencing project: providing services to taxonomists for standard genome sequencing and annotation.</title>
        <authorList>
            <consortium name="The Broad Institute Genomics Platform"/>
            <consortium name="The Broad Institute Genome Sequencing Center for Infectious Disease"/>
            <person name="Wu L."/>
            <person name="Ma J."/>
        </authorList>
    </citation>
    <scope>NUCLEOTIDE SEQUENCE [LARGE SCALE GENOMIC DNA]</scope>
    <source>
        <strain evidence="9">CGMCC 1.15731</strain>
    </source>
</reference>
<dbReference type="PROSITE" id="PS51085">
    <property type="entry name" value="2FE2S_FER_2"/>
    <property type="match status" value="1"/>
</dbReference>
<keyword evidence="2" id="KW-0001">2Fe-2S</keyword>
<gene>
    <name evidence="8" type="ORF">ACFO1V_08030</name>
</gene>
<dbReference type="InterPro" id="IPR001041">
    <property type="entry name" value="2Fe-2S_ferredoxin-type"/>
</dbReference>
<keyword evidence="9" id="KW-1185">Reference proteome</keyword>
<comment type="caution">
    <text evidence="8">The sequence shown here is derived from an EMBL/GenBank/DDBJ whole genome shotgun (WGS) entry which is preliminary data.</text>
</comment>
<keyword evidence="5" id="KW-0411">Iron-sulfur</keyword>
<evidence type="ECO:0000256" key="4">
    <source>
        <dbReference type="ARBA" id="ARBA00023004"/>
    </source>
</evidence>
<evidence type="ECO:0000256" key="1">
    <source>
        <dbReference type="ARBA" id="ARBA00010914"/>
    </source>
</evidence>